<evidence type="ECO:0000256" key="3">
    <source>
        <dbReference type="ARBA" id="ARBA00022692"/>
    </source>
</evidence>
<evidence type="ECO:0008006" key="10">
    <source>
        <dbReference type="Google" id="ProtNLM"/>
    </source>
</evidence>
<dbReference type="Gramene" id="evm.model.01.2716.2.5bd9b136.1.5bdae6e4">
    <property type="protein sequence ID" value="cds.evm.model.01.2716.2.5bd9b136.1.5bdae6e4"/>
    <property type="gene ID" value="evm.TU.01.2716"/>
</dbReference>
<comment type="similarity">
    <text evidence="2">Belongs to the SPCS1 family.</text>
</comment>
<accession>A0ABL6UIN5</accession>
<dbReference type="EnsemblPlants" id="evm.model.01.2716.2.5bd9b136.1.5bdae6e4">
    <property type="protein sequence ID" value="cds.evm.model.01.2716.2.5bd9b136.1.5bdae6e4"/>
    <property type="gene ID" value="evm.TU.01.2716"/>
</dbReference>
<dbReference type="GeneID" id="115699243"/>
<dbReference type="InterPro" id="IPR009542">
    <property type="entry name" value="Spc1/SPCS1"/>
</dbReference>
<keyword evidence="5 7" id="KW-1133">Transmembrane helix</keyword>
<dbReference type="Pfam" id="PF06645">
    <property type="entry name" value="SPC12"/>
    <property type="match status" value="1"/>
</dbReference>
<gene>
    <name evidence="8" type="primary">LOC115699243</name>
</gene>
<feature type="transmembrane region" description="Helical" evidence="7">
    <location>
        <begin position="86"/>
        <end position="105"/>
    </location>
</feature>
<reference evidence="8" key="2">
    <citation type="submission" date="2025-05" db="UniProtKB">
        <authorList>
            <consortium name="EnsemblPlants"/>
        </authorList>
    </citation>
    <scope>IDENTIFICATION</scope>
</reference>
<evidence type="ECO:0000256" key="4">
    <source>
        <dbReference type="ARBA" id="ARBA00022824"/>
    </source>
</evidence>
<protein>
    <recommendedName>
        <fullName evidence="10">Signal peptidase complex-like protein DTM1</fullName>
    </recommendedName>
</protein>
<comment type="subcellular location">
    <subcellularLocation>
        <location evidence="1">Endoplasmic reticulum membrane</location>
        <topology evidence="1">Multi-pass membrane protein</topology>
    </subcellularLocation>
</comment>
<name>A0ABL6UIN5_CANSA</name>
<sequence>MANDTGLRSGLIWLAAVVAVVGVCTLSFKKIVGTYLVGVVGLAGVFCPDWAYFDRDFSRWIHPVTADERASHAASHRSGLPRVRMYPMRVIGYSIIYGLGLYKWWMFVSS</sequence>
<dbReference type="InterPro" id="IPR039955">
    <property type="entry name" value="DTM1"/>
</dbReference>
<reference evidence="8" key="1">
    <citation type="submission" date="2018-11" db="EMBL/GenBank/DDBJ databases">
        <authorList>
            <person name="Grassa J C."/>
        </authorList>
    </citation>
    <scope>NUCLEOTIDE SEQUENCE [LARGE SCALE GENOMIC DNA]</scope>
</reference>
<keyword evidence="4" id="KW-0256">Endoplasmic reticulum</keyword>
<evidence type="ECO:0000256" key="5">
    <source>
        <dbReference type="ARBA" id="ARBA00022989"/>
    </source>
</evidence>
<keyword evidence="3 7" id="KW-0812">Transmembrane</keyword>
<keyword evidence="6 7" id="KW-0472">Membrane</keyword>
<feature type="transmembrane region" description="Helical" evidence="7">
    <location>
        <begin position="34"/>
        <end position="53"/>
    </location>
</feature>
<evidence type="ECO:0000256" key="1">
    <source>
        <dbReference type="ARBA" id="ARBA00004477"/>
    </source>
</evidence>
<evidence type="ECO:0000313" key="8">
    <source>
        <dbReference type="EnsemblPlants" id="cds.evm.model.01.2716.2.5bd9b136.1.5bdae6e4"/>
    </source>
</evidence>
<feature type="transmembrane region" description="Helical" evidence="7">
    <location>
        <begin position="12"/>
        <end position="28"/>
    </location>
</feature>
<evidence type="ECO:0000313" key="9">
    <source>
        <dbReference type="Proteomes" id="UP000596661"/>
    </source>
</evidence>
<organism evidence="8 9">
    <name type="scientific">Cannabis sativa</name>
    <name type="common">Hemp</name>
    <name type="synonym">Marijuana</name>
    <dbReference type="NCBI Taxonomy" id="3483"/>
    <lineage>
        <taxon>Eukaryota</taxon>
        <taxon>Viridiplantae</taxon>
        <taxon>Streptophyta</taxon>
        <taxon>Embryophyta</taxon>
        <taxon>Tracheophyta</taxon>
        <taxon>Spermatophyta</taxon>
        <taxon>Magnoliopsida</taxon>
        <taxon>eudicotyledons</taxon>
        <taxon>Gunneridae</taxon>
        <taxon>Pentapetalae</taxon>
        <taxon>rosids</taxon>
        <taxon>fabids</taxon>
        <taxon>Rosales</taxon>
        <taxon>Cannabaceae</taxon>
        <taxon>Cannabis</taxon>
    </lineage>
</organism>
<keyword evidence="9" id="KW-1185">Reference proteome</keyword>
<dbReference type="Proteomes" id="UP000596661">
    <property type="component" value="Chromosome 1"/>
</dbReference>
<dbReference type="PANTHER" id="PTHR38354">
    <property type="entry name" value="SIGNAL PEPTIDASE COMPLEX-LIKE PROTEIN DTM1"/>
    <property type="match status" value="1"/>
</dbReference>
<evidence type="ECO:0000256" key="2">
    <source>
        <dbReference type="ARBA" id="ARBA00005245"/>
    </source>
</evidence>
<dbReference type="RefSeq" id="XP_030482409.1">
    <property type="nucleotide sequence ID" value="XM_030626549.2"/>
</dbReference>
<evidence type="ECO:0000256" key="6">
    <source>
        <dbReference type="ARBA" id="ARBA00023136"/>
    </source>
</evidence>
<evidence type="ECO:0000256" key="7">
    <source>
        <dbReference type="SAM" id="Phobius"/>
    </source>
</evidence>
<dbReference type="PANTHER" id="PTHR38354:SF2">
    <property type="entry name" value="SIGNAL PEPTIDASE COMPLEX-LIKE PROTEIN DTM1"/>
    <property type="match status" value="1"/>
</dbReference>
<proteinExistence type="inferred from homology"/>
<dbReference type="EMBL" id="UZAU01000079">
    <property type="status" value="NOT_ANNOTATED_CDS"/>
    <property type="molecule type" value="Genomic_DNA"/>
</dbReference>